<proteinExistence type="predicted"/>
<dbReference type="EMBL" id="CAADHO010000006">
    <property type="protein sequence ID" value="VFQ45591.1"/>
    <property type="molecule type" value="Genomic_DNA"/>
</dbReference>
<evidence type="ECO:0008006" key="4">
    <source>
        <dbReference type="Google" id="ProtNLM"/>
    </source>
</evidence>
<keyword evidence="1" id="KW-0812">Transmembrane</keyword>
<keyword evidence="1" id="KW-1133">Transmembrane helix</keyword>
<evidence type="ECO:0000313" key="2">
    <source>
        <dbReference type="EMBL" id="VFQ45591.1"/>
    </source>
</evidence>
<feature type="transmembrane region" description="Helical" evidence="1">
    <location>
        <begin position="33"/>
        <end position="54"/>
    </location>
</feature>
<name>A0A4U8YP95_9BACT</name>
<dbReference type="Proteomes" id="UP000507962">
    <property type="component" value="Unassembled WGS sequence"/>
</dbReference>
<evidence type="ECO:0000313" key="3">
    <source>
        <dbReference type="Proteomes" id="UP000507962"/>
    </source>
</evidence>
<keyword evidence="3" id="KW-1185">Reference proteome</keyword>
<sequence>MASPAHAFVLSFYTRFPGRVALSVGYGPGLTEIFPFVFEALCGTPIGIVALAVMTQQDREVVHLYHVGAFTPGSGHGTTMLDELCSQANRFSVALSLSPVPCPTEIPPPLGSDALDAWYRRFGFQGDGHLVREPVDGP</sequence>
<accession>A0A4U8YP95</accession>
<evidence type="ECO:0000256" key="1">
    <source>
        <dbReference type="SAM" id="Phobius"/>
    </source>
</evidence>
<reference evidence="2 3" key="1">
    <citation type="submission" date="2019-03" db="EMBL/GenBank/DDBJ databases">
        <authorList>
            <person name="Nijsse B."/>
        </authorList>
    </citation>
    <scope>NUCLEOTIDE SEQUENCE [LARGE SCALE GENOMIC DNA]</scope>
    <source>
        <strain evidence="2">Desulfoluna butyratoxydans MSL71</strain>
    </source>
</reference>
<dbReference type="RefSeq" id="WP_180142349.1">
    <property type="nucleotide sequence ID" value="NZ_CAADHO010000006.1"/>
</dbReference>
<protein>
    <recommendedName>
        <fullName evidence="4">Acyl-coa n-acyltransferase</fullName>
    </recommendedName>
</protein>
<dbReference type="AlphaFoldDB" id="A0A4U8YP95"/>
<organism evidence="2 3">
    <name type="scientific">Desulfoluna butyratoxydans</name>
    <dbReference type="NCBI Taxonomy" id="231438"/>
    <lineage>
        <taxon>Bacteria</taxon>
        <taxon>Pseudomonadati</taxon>
        <taxon>Thermodesulfobacteriota</taxon>
        <taxon>Desulfobacteria</taxon>
        <taxon>Desulfobacterales</taxon>
        <taxon>Desulfolunaceae</taxon>
        <taxon>Desulfoluna</taxon>
    </lineage>
</organism>
<gene>
    <name evidence="2" type="ORF">MSL71_32520</name>
</gene>
<keyword evidence="1" id="KW-0472">Membrane</keyword>